<evidence type="ECO:0000256" key="4">
    <source>
        <dbReference type="ARBA" id="ARBA00023125"/>
    </source>
</evidence>
<proteinExistence type="predicted"/>
<evidence type="ECO:0000259" key="8">
    <source>
        <dbReference type="PROSITE" id="PS50048"/>
    </source>
</evidence>
<accession>A0AAE0I4L0</accession>
<dbReference type="CDD" id="cd00067">
    <property type="entry name" value="GAL4"/>
    <property type="match status" value="1"/>
</dbReference>
<gene>
    <name evidence="9" type="ORF">B0H66DRAFT_231283</name>
</gene>
<dbReference type="GO" id="GO:0008270">
    <property type="term" value="F:zinc ion binding"/>
    <property type="evidence" value="ECO:0007669"/>
    <property type="project" value="InterPro"/>
</dbReference>
<dbReference type="Proteomes" id="UP001283341">
    <property type="component" value="Unassembled WGS sequence"/>
</dbReference>
<dbReference type="GO" id="GO:0003677">
    <property type="term" value="F:DNA binding"/>
    <property type="evidence" value="ECO:0007669"/>
    <property type="project" value="UniProtKB-KW"/>
</dbReference>
<evidence type="ECO:0000256" key="1">
    <source>
        <dbReference type="ARBA" id="ARBA00022723"/>
    </source>
</evidence>
<dbReference type="PANTHER" id="PTHR36206">
    <property type="entry name" value="ASPERCRYPTIN BIOSYNTHESIS CLUSTER-SPECIFIC TRANSCRIPTION REGULATOR ATNN-RELATED"/>
    <property type="match status" value="1"/>
</dbReference>
<evidence type="ECO:0000256" key="2">
    <source>
        <dbReference type="ARBA" id="ARBA00022833"/>
    </source>
</evidence>
<evidence type="ECO:0000256" key="5">
    <source>
        <dbReference type="ARBA" id="ARBA00023163"/>
    </source>
</evidence>
<feature type="region of interest" description="Disordered" evidence="7">
    <location>
        <begin position="1"/>
        <end position="38"/>
    </location>
</feature>
<evidence type="ECO:0000313" key="10">
    <source>
        <dbReference type="Proteomes" id="UP001283341"/>
    </source>
</evidence>
<evidence type="ECO:0000313" key="9">
    <source>
        <dbReference type="EMBL" id="KAK3318295.1"/>
    </source>
</evidence>
<dbReference type="AlphaFoldDB" id="A0AAE0I4L0"/>
<dbReference type="Pfam" id="PF11951">
    <property type="entry name" value="Fungal_trans_2"/>
    <property type="match status" value="1"/>
</dbReference>
<dbReference type="Pfam" id="PF00172">
    <property type="entry name" value="Zn_clus"/>
    <property type="match status" value="1"/>
</dbReference>
<dbReference type="GO" id="GO:0000981">
    <property type="term" value="F:DNA-binding transcription factor activity, RNA polymerase II-specific"/>
    <property type="evidence" value="ECO:0007669"/>
    <property type="project" value="InterPro"/>
</dbReference>
<sequence>MAESSTTSSRAHTSSPSPSASVSAQQENRPKKRTRASKPKVRTGCITCKIRRVKCGEEKPACYRCTSTGRTCDGYDNGVPLRNRTPQDSQQEVELARAEFLRTYRWNESLRSAGMRPIVADIDGTDMEKRFFHRFRATTEEDSLSMHHMLCTFHPFWTRLTPRINYHDEAVKHAAIALGAAHQLYRPLASSSNEQPSTTDGLSPESIEMFIIHQYNKSISKLQRHVGSSSPESIQVTLVCCLAYICLETFRSNHHAVLTHLLNGLKILESLPPVTFELLADSRSAYAPVPRDYTTTAAAADNNISSFDMADIIRLFGRLEYSASFFVTGLRPVVAERGYSYRRLDDGARETPFVDIHDAQRAMCCFTRDVLAQVYEVVVGRQQQLQADTDNTNNAMIFWAAADDDDDNDDPSHAQRKRQQQTCLRARSRRLETLLVNDFLTRPGALPGTGAPDTPDVLYFYLDLLHFRNAQLLLSGIDEQQQIFSATVVTSSLQQRTSVFPPPAPPPPIWQQQQQHTEVADSDLMLDGNLDPRLAAQTLMQIHQQEQEQEQLPFPFLPFTQDKGNGNSSGSKVTTTYEPRLREIIQLAEILHSSGPARQLRAILNSTNVTDGGSRSPYPYSYMFTSDTGLMGPLSMVALVAAAKGQHDDDGDDDYMRGKALRMLREYVGFGKRHHGERDDDGEEEDGGFWEEYFRRLGFMTTDPPQTASVDLNLDLEMDIEYGLGSPMLM</sequence>
<feature type="domain" description="Zn(2)-C6 fungal-type" evidence="8">
    <location>
        <begin position="44"/>
        <end position="72"/>
    </location>
</feature>
<dbReference type="SMART" id="SM00066">
    <property type="entry name" value="GAL4"/>
    <property type="match status" value="1"/>
</dbReference>
<dbReference type="InterPro" id="IPR036864">
    <property type="entry name" value="Zn2-C6_fun-type_DNA-bd_sf"/>
</dbReference>
<keyword evidence="4" id="KW-0238">DNA-binding</keyword>
<dbReference type="InterPro" id="IPR021858">
    <property type="entry name" value="Fun_TF"/>
</dbReference>
<keyword evidence="10" id="KW-1185">Reference proteome</keyword>
<evidence type="ECO:0000256" key="7">
    <source>
        <dbReference type="SAM" id="MobiDB-lite"/>
    </source>
</evidence>
<protein>
    <recommendedName>
        <fullName evidence="8">Zn(2)-C6 fungal-type domain-containing protein</fullName>
    </recommendedName>
</protein>
<evidence type="ECO:0000256" key="6">
    <source>
        <dbReference type="ARBA" id="ARBA00023242"/>
    </source>
</evidence>
<dbReference type="PROSITE" id="PS50048">
    <property type="entry name" value="ZN2_CY6_FUNGAL_2"/>
    <property type="match status" value="1"/>
</dbReference>
<evidence type="ECO:0000256" key="3">
    <source>
        <dbReference type="ARBA" id="ARBA00023015"/>
    </source>
</evidence>
<reference evidence="9" key="1">
    <citation type="journal article" date="2023" name="Mol. Phylogenet. Evol.">
        <title>Genome-scale phylogeny and comparative genomics of the fungal order Sordariales.</title>
        <authorList>
            <person name="Hensen N."/>
            <person name="Bonometti L."/>
            <person name="Westerberg I."/>
            <person name="Brannstrom I.O."/>
            <person name="Guillou S."/>
            <person name="Cros-Aarteil S."/>
            <person name="Calhoun S."/>
            <person name="Haridas S."/>
            <person name="Kuo A."/>
            <person name="Mondo S."/>
            <person name="Pangilinan J."/>
            <person name="Riley R."/>
            <person name="LaButti K."/>
            <person name="Andreopoulos B."/>
            <person name="Lipzen A."/>
            <person name="Chen C."/>
            <person name="Yan M."/>
            <person name="Daum C."/>
            <person name="Ng V."/>
            <person name="Clum A."/>
            <person name="Steindorff A."/>
            <person name="Ohm R.A."/>
            <person name="Martin F."/>
            <person name="Silar P."/>
            <person name="Natvig D.O."/>
            <person name="Lalanne C."/>
            <person name="Gautier V."/>
            <person name="Ament-Velasquez S.L."/>
            <person name="Kruys A."/>
            <person name="Hutchinson M.I."/>
            <person name="Powell A.J."/>
            <person name="Barry K."/>
            <person name="Miller A.N."/>
            <person name="Grigoriev I.V."/>
            <person name="Debuchy R."/>
            <person name="Gladieux P."/>
            <person name="Hiltunen Thoren M."/>
            <person name="Johannesson H."/>
        </authorList>
    </citation>
    <scope>NUCLEOTIDE SEQUENCE</scope>
    <source>
        <strain evidence="9">CBS 118394</strain>
    </source>
</reference>
<organism evidence="9 10">
    <name type="scientific">Apodospora peruviana</name>
    <dbReference type="NCBI Taxonomy" id="516989"/>
    <lineage>
        <taxon>Eukaryota</taxon>
        <taxon>Fungi</taxon>
        <taxon>Dikarya</taxon>
        <taxon>Ascomycota</taxon>
        <taxon>Pezizomycotina</taxon>
        <taxon>Sordariomycetes</taxon>
        <taxon>Sordariomycetidae</taxon>
        <taxon>Sordariales</taxon>
        <taxon>Lasiosphaeriaceae</taxon>
        <taxon>Apodospora</taxon>
    </lineage>
</organism>
<reference evidence="9" key="2">
    <citation type="submission" date="2023-06" db="EMBL/GenBank/DDBJ databases">
        <authorList>
            <consortium name="Lawrence Berkeley National Laboratory"/>
            <person name="Haridas S."/>
            <person name="Hensen N."/>
            <person name="Bonometti L."/>
            <person name="Westerberg I."/>
            <person name="Brannstrom I.O."/>
            <person name="Guillou S."/>
            <person name="Cros-Aarteil S."/>
            <person name="Calhoun S."/>
            <person name="Kuo A."/>
            <person name="Mondo S."/>
            <person name="Pangilinan J."/>
            <person name="Riley R."/>
            <person name="Labutti K."/>
            <person name="Andreopoulos B."/>
            <person name="Lipzen A."/>
            <person name="Chen C."/>
            <person name="Yanf M."/>
            <person name="Daum C."/>
            <person name="Ng V."/>
            <person name="Clum A."/>
            <person name="Steindorff A."/>
            <person name="Ohm R."/>
            <person name="Martin F."/>
            <person name="Silar P."/>
            <person name="Natvig D."/>
            <person name="Lalanne C."/>
            <person name="Gautier V."/>
            <person name="Ament-Velasquez S.L."/>
            <person name="Kruys A."/>
            <person name="Hutchinson M.I."/>
            <person name="Powell A.J."/>
            <person name="Barry K."/>
            <person name="Miller A.N."/>
            <person name="Grigoriev I.V."/>
            <person name="Debuchy R."/>
            <person name="Gladieux P."/>
            <person name="Thoren M.H."/>
            <person name="Johannesson H."/>
        </authorList>
    </citation>
    <scope>NUCLEOTIDE SEQUENCE</scope>
    <source>
        <strain evidence="9">CBS 118394</strain>
    </source>
</reference>
<dbReference type="InterPro" id="IPR052360">
    <property type="entry name" value="Transcr_Regulatory_Proteins"/>
</dbReference>
<dbReference type="InterPro" id="IPR001138">
    <property type="entry name" value="Zn2Cys6_DnaBD"/>
</dbReference>
<keyword evidence="2" id="KW-0862">Zinc</keyword>
<dbReference type="PROSITE" id="PS00463">
    <property type="entry name" value="ZN2_CY6_FUNGAL_1"/>
    <property type="match status" value="1"/>
</dbReference>
<dbReference type="PANTHER" id="PTHR36206:SF12">
    <property type="entry name" value="ASPERCRYPTIN BIOSYNTHESIS CLUSTER-SPECIFIC TRANSCRIPTION REGULATOR ATNN-RELATED"/>
    <property type="match status" value="1"/>
</dbReference>
<comment type="caution">
    <text evidence="9">The sequence shown here is derived from an EMBL/GenBank/DDBJ whole genome shotgun (WGS) entry which is preliminary data.</text>
</comment>
<feature type="compositionally biased region" description="Low complexity" evidence="7">
    <location>
        <begin position="1"/>
        <end position="24"/>
    </location>
</feature>
<keyword evidence="3" id="KW-0805">Transcription regulation</keyword>
<name>A0AAE0I4L0_9PEZI</name>
<keyword evidence="5" id="KW-0804">Transcription</keyword>
<dbReference type="SUPFAM" id="SSF57701">
    <property type="entry name" value="Zn2/Cys6 DNA-binding domain"/>
    <property type="match status" value="1"/>
</dbReference>
<keyword evidence="1" id="KW-0479">Metal-binding</keyword>
<keyword evidence="6" id="KW-0539">Nucleus</keyword>
<dbReference type="Gene3D" id="4.10.240.10">
    <property type="entry name" value="Zn(2)-C6 fungal-type DNA-binding domain"/>
    <property type="match status" value="1"/>
</dbReference>
<dbReference type="EMBL" id="JAUEDM010000004">
    <property type="protein sequence ID" value="KAK3318295.1"/>
    <property type="molecule type" value="Genomic_DNA"/>
</dbReference>